<evidence type="ECO:0000313" key="2">
    <source>
        <dbReference type="EMBL" id="SFS14196.1"/>
    </source>
</evidence>
<reference evidence="2 3" key="1">
    <citation type="submission" date="2016-10" db="EMBL/GenBank/DDBJ databases">
        <authorList>
            <person name="de Groot N.N."/>
        </authorList>
    </citation>
    <scope>NUCLEOTIDE SEQUENCE [LARGE SCALE GENOMIC DNA]</scope>
    <source>
        <strain evidence="2 3">DSM 21001</strain>
    </source>
</reference>
<feature type="domain" description="Carboxymuconolactone decarboxylase-like" evidence="1">
    <location>
        <begin position="12"/>
        <end position="95"/>
    </location>
</feature>
<keyword evidence="3" id="KW-1185">Reference proteome</keyword>
<dbReference type="InterPro" id="IPR004675">
    <property type="entry name" value="AhpD_core"/>
</dbReference>
<name>A0A1I6MEP9_9BACT</name>
<dbReference type="EMBL" id="FOZL01000001">
    <property type="protein sequence ID" value="SFS14196.1"/>
    <property type="molecule type" value="Genomic_DNA"/>
</dbReference>
<dbReference type="AlphaFoldDB" id="A0A1I6MEP9"/>
<dbReference type="Gene3D" id="1.20.1290.10">
    <property type="entry name" value="AhpD-like"/>
    <property type="match status" value="1"/>
</dbReference>
<dbReference type="Proteomes" id="UP000199024">
    <property type="component" value="Unassembled WGS sequence"/>
</dbReference>
<protein>
    <submittedName>
        <fullName evidence="2">Alkylhydroperoxidase AhpD family core domain-containing protein</fullName>
    </submittedName>
</protein>
<sequence>MAQRLNYAELIPEGMRAMRGLEHYLNTGIALDRCLLELVRLRASLINGCTFCISLHSYELGRQNETDDRIGQLAEWRNSDVYTHRERAALAWTEAVTDVHPDHVPDEVFEAAREHFSDIDLANLTLAIASINAWNRMAVAFRAERPAASPKPPASLIGQTK</sequence>
<dbReference type="PANTHER" id="PTHR34846">
    <property type="entry name" value="4-CARBOXYMUCONOLACTONE DECARBOXYLASE FAMILY PROTEIN (AFU_ORTHOLOGUE AFUA_6G11590)"/>
    <property type="match status" value="1"/>
</dbReference>
<dbReference type="SUPFAM" id="SSF69118">
    <property type="entry name" value="AhpD-like"/>
    <property type="match status" value="1"/>
</dbReference>
<dbReference type="RefSeq" id="WP_089839413.1">
    <property type="nucleotide sequence ID" value="NZ_FOZL01000001.1"/>
</dbReference>
<evidence type="ECO:0000259" key="1">
    <source>
        <dbReference type="Pfam" id="PF02627"/>
    </source>
</evidence>
<keyword evidence="2" id="KW-0575">Peroxidase</keyword>
<dbReference type="OrthoDB" id="9806086at2"/>
<dbReference type="STRING" id="474950.SAMN05421771_2483"/>
<dbReference type="InterPro" id="IPR029032">
    <property type="entry name" value="AhpD-like"/>
</dbReference>
<evidence type="ECO:0000313" key="3">
    <source>
        <dbReference type="Proteomes" id="UP000199024"/>
    </source>
</evidence>
<keyword evidence="2" id="KW-0560">Oxidoreductase</keyword>
<dbReference type="InterPro" id="IPR003779">
    <property type="entry name" value="CMD-like"/>
</dbReference>
<accession>A0A1I6MEP9</accession>
<gene>
    <name evidence="2" type="ORF">SAMN05421771_2483</name>
</gene>
<dbReference type="GO" id="GO:0051920">
    <property type="term" value="F:peroxiredoxin activity"/>
    <property type="evidence" value="ECO:0007669"/>
    <property type="project" value="InterPro"/>
</dbReference>
<dbReference type="PANTHER" id="PTHR34846:SF10">
    <property type="entry name" value="CYTOPLASMIC PROTEIN"/>
    <property type="match status" value="1"/>
</dbReference>
<organism evidence="2 3">
    <name type="scientific">Granulicella pectinivorans</name>
    <dbReference type="NCBI Taxonomy" id="474950"/>
    <lineage>
        <taxon>Bacteria</taxon>
        <taxon>Pseudomonadati</taxon>
        <taxon>Acidobacteriota</taxon>
        <taxon>Terriglobia</taxon>
        <taxon>Terriglobales</taxon>
        <taxon>Acidobacteriaceae</taxon>
        <taxon>Granulicella</taxon>
    </lineage>
</organism>
<dbReference type="NCBIfam" id="TIGR00778">
    <property type="entry name" value="ahpD_dom"/>
    <property type="match status" value="1"/>
</dbReference>
<dbReference type="Pfam" id="PF02627">
    <property type="entry name" value="CMD"/>
    <property type="match status" value="1"/>
</dbReference>
<proteinExistence type="predicted"/>